<accession>A0A9N9KGZ2</accession>
<proteinExistence type="predicted"/>
<feature type="coiled-coil region" evidence="1">
    <location>
        <begin position="28"/>
        <end position="127"/>
    </location>
</feature>
<name>A0A9N9KGZ2_9GLOM</name>
<keyword evidence="3" id="KW-1185">Reference proteome</keyword>
<dbReference type="EMBL" id="CAJVQA010067233">
    <property type="protein sequence ID" value="CAG8831943.1"/>
    <property type="molecule type" value="Genomic_DNA"/>
</dbReference>
<comment type="caution">
    <text evidence="2">The sequence shown here is derived from an EMBL/GenBank/DDBJ whole genome shotgun (WGS) entry which is preliminary data.</text>
</comment>
<reference evidence="2" key="1">
    <citation type="submission" date="2021-06" db="EMBL/GenBank/DDBJ databases">
        <authorList>
            <person name="Kallberg Y."/>
            <person name="Tangrot J."/>
            <person name="Rosling A."/>
        </authorList>
    </citation>
    <scope>NUCLEOTIDE SEQUENCE</scope>
    <source>
        <strain evidence="2">FL966</strain>
    </source>
</reference>
<organism evidence="2 3">
    <name type="scientific">Cetraspora pellucida</name>
    <dbReference type="NCBI Taxonomy" id="1433469"/>
    <lineage>
        <taxon>Eukaryota</taxon>
        <taxon>Fungi</taxon>
        <taxon>Fungi incertae sedis</taxon>
        <taxon>Mucoromycota</taxon>
        <taxon>Glomeromycotina</taxon>
        <taxon>Glomeromycetes</taxon>
        <taxon>Diversisporales</taxon>
        <taxon>Gigasporaceae</taxon>
        <taxon>Cetraspora</taxon>
    </lineage>
</organism>
<evidence type="ECO:0000313" key="3">
    <source>
        <dbReference type="Proteomes" id="UP000789759"/>
    </source>
</evidence>
<sequence>LNMYLTQKELKKISKTPTKQEILEKQNQNTIESKLKKLKDKRDKIKEKIKQQMENEFKIIHKDLIEEIVQKRKKFLEQRKQEFLIEIQKLDDLYEETDLQYQFQKPTEELKENYELENKKKEESRKLKNIIVNFQSQINNKVLNLEKYSENYINEELQEMKLNYLIAIHNLKKLKENKSYNLNYSEY</sequence>
<gene>
    <name evidence="2" type="ORF">CPELLU_LOCUS20793</name>
</gene>
<evidence type="ECO:0000313" key="2">
    <source>
        <dbReference type="EMBL" id="CAG8831943.1"/>
    </source>
</evidence>
<dbReference type="AlphaFoldDB" id="A0A9N9KGZ2"/>
<feature type="non-terminal residue" evidence="2">
    <location>
        <position position="1"/>
    </location>
</feature>
<evidence type="ECO:0000256" key="1">
    <source>
        <dbReference type="SAM" id="Coils"/>
    </source>
</evidence>
<dbReference type="Proteomes" id="UP000789759">
    <property type="component" value="Unassembled WGS sequence"/>
</dbReference>
<keyword evidence="1" id="KW-0175">Coiled coil</keyword>
<protein>
    <submittedName>
        <fullName evidence="2">14590_t:CDS:1</fullName>
    </submittedName>
</protein>